<keyword evidence="5 9" id="KW-1003">Cell membrane</keyword>
<evidence type="ECO:0000256" key="8">
    <source>
        <dbReference type="ARBA" id="ARBA00023136"/>
    </source>
</evidence>
<evidence type="ECO:0000256" key="9">
    <source>
        <dbReference type="HAMAP-Rule" id="MF_01461"/>
    </source>
</evidence>
<organism evidence="10 11">
    <name type="scientific">Candidatus Paralactobacillus gallistercoris</name>
    <dbReference type="NCBI Taxonomy" id="2838724"/>
    <lineage>
        <taxon>Bacteria</taxon>
        <taxon>Bacillati</taxon>
        <taxon>Bacillota</taxon>
        <taxon>Bacilli</taxon>
        <taxon>Lactobacillales</taxon>
        <taxon>Lactobacillaceae</taxon>
        <taxon>Lactobacillus</taxon>
    </lineage>
</organism>
<reference evidence="10" key="1">
    <citation type="journal article" date="2021" name="PeerJ">
        <title>Extensive microbial diversity within the chicken gut microbiome revealed by metagenomics and culture.</title>
        <authorList>
            <person name="Gilroy R."/>
            <person name="Ravi A."/>
            <person name="Getino M."/>
            <person name="Pursley I."/>
            <person name="Horton D.L."/>
            <person name="Alikhan N.F."/>
            <person name="Baker D."/>
            <person name="Gharbi K."/>
            <person name="Hall N."/>
            <person name="Watson M."/>
            <person name="Adriaenssens E.M."/>
            <person name="Foster-Nyarko E."/>
            <person name="Jarju S."/>
            <person name="Secka A."/>
            <person name="Antonio M."/>
            <person name="Oren A."/>
            <person name="Chaudhuri R.R."/>
            <person name="La Ragione R."/>
            <person name="Hildebrand F."/>
            <person name="Pallen M.J."/>
        </authorList>
    </citation>
    <scope>NUCLEOTIDE SEQUENCE</scope>
    <source>
        <strain evidence="10">F6-6636</strain>
    </source>
</reference>
<dbReference type="PANTHER" id="PTHR33514:SF13">
    <property type="entry name" value="PROTEIN ABCI12, CHLOROPLASTIC"/>
    <property type="match status" value="1"/>
</dbReference>
<proteinExistence type="inferred from homology"/>
<dbReference type="InterPro" id="IPR003339">
    <property type="entry name" value="ABC/ECF_trnsptr_transmembrane"/>
</dbReference>
<gene>
    <name evidence="9" type="primary">ecfT</name>
    <name evidence="10" type="ORF">H9901_04200</name>
</gene>
<dbReference type="InterPro" id="IPR024919">
    <property type="entry name" value="EcfT"/>
</dbReference>
<dbReference type="AlphaFoldDB" id="A0A948X1E7"/>
<comment type="caution">
    <text evidence="10">The sequence shown here is derived from an EMBL/GenBank/DDBJ whole genome shotgun (WGS) entry which is preliminary data.</text>
</comment>
<comment type="subcellular location">
    <subcellularLocation>
        <location evidence="1 9">Cell membrane</location>
        <topology evidence="1 9">Multi-pass membrane protein</topology>
    </subcellularLocation>
</comment>
<reference evidence="10" key="2">
    <citation type="submission" date="2021-04" db="EMBL/GenBank/DDBJ databases">
        <authorList>
            <person name="Gilroy R."/>
        </authorList>
    </citation>
    <scope>NUCLEOTIDE SEQUENCE</scope>
    <source>
        <strain evidence="10">F6-6636</strain>
    </source>
</reference>
<evidence type="ECO:0000256" key="7">
    <source>
        <dbReference type="ARBA" id="ARBA00022989"/>
    </source>
</evidence>
<keyword evidence="6 9" id="KW-0812">Transmembrane</keyword>
<evidence type="ECO:0000256" key="6">
    <source>
        <dbReference type="ARBA" id="ARBA00022692"/>
    </source>
</evidence>
<feature type="transmembrane region" description="Helical" evidence="9">
    <location>
        <begin position="32"/>
        <end position="55"/>
    </location>
</feature>
<name>A0A948X1E7_9LACO</name>
<dbReference type="HAMAP" id="MF_01461">
    <property type="entry name" value="EcfT"/>
    <property type="match status" value="1"/>
</dbReference>
<evidence type="ECO:0000256" key="1">
    <source>
        <dbReference type="ARBA" id="ARBA00004651"/>
    </source>
</evidence>
<feature type="transmembrane region" description="Helical" evidence="9">
    <location>
        <begin position="249"/>
        <end position="265"/>
    </location>
</feature>
<accession>A0A948X1E7</accession>
<dbReference type="CDD" id="cd16914">
    <property type="entry name" value="EcfT"/>
    <property type="match status" value="1"/>
</dbReference>
<comment type="similarity">
    <text evidence="2 9">Belongs to the energy-coupling factor EcfT family.</text>
</comment>
<feature type="transmembrane region" description="Helical" evidence="9">
    <location>
        <begin position="75"/>
        <end position="97"/>
    </location>
</feature>
<dbReference type="GO" id="GO:0005886">
    <property type="term" value="C:plasma membrane"/>
    <property type="evidence" value="ECO:0007669"/>
    <property type="project" value="UniProtKB-SubCell"/>
</dbReference>
<comment type="subunit">
    <text evidence="9">Forms a stable energy-coupling factor (ECF) transporter complex composed of 2 membrane-embedded substrate-binding proteins (S component), 2 ATP-binding proteins (A component) and 2 transmembrane proteins (T component).</text>
</comment>
<keyword evidence="7 9" id="KW-1133">Transmembrane helix</keyword>
<evidence type="ECO:0000313" key="10">
    <source>
        <dbReference type="EMBL" id="MBU3851883.1"/>
    </source>
</evidence>
<dbReference type="GO" id="GO:0022857">
    <property type="term" value="F:transmembrane transporter activity"/>
    <property type="evidence" value="ECO:0007669"/>
    <property type="project" value="UniProtKB-UniRule"/>
</dbReference>
<feature type="transmembrane region" description="Helical" evidence="9">
    <location>
        <begin position="109"/>
        <end position="131"/>
    </location>
</feature>
<evidence type="ECO:0000256" key="2">
    <source>
        <dbReference type="ARBA" id="ARBA00005660"/>
    </source>
</evidence>
<evidence type="ECO:0000313" key="11">
    <source>
        <dbReference type="Proteomes" id="UP000777303"/>
    </source>
</evidence>
<keyword evidence="4 9" id="KW-0813">Transport</keyword>
<evidence type="ECO:0000256" key="4">
    <source>
        <dbReference type="ARBA" id="ARBA00022448"/>
    </source>
</evidence>
<protein>
    <recommendedName>
        <fullName evidence="3 9">Energy-coupling factor transporter transmembrane protein EcfT</fullName>
        <shortName evidence="9">ECF transporter T component EcfT</shortName>
    </recommendedName>
</protein>
<comment type="function">
    <text evidence="9">Transmembrane (T) component of an energy-coupling factor (ECF) ABC-transporter complex. Unlike classic ABC transporters this ECF transporter provides the energy necessary to transport a number of different substrates.</text>
</comment>
<dbReference type="PANTHER" id="PTHR33514">
    <property type="entry name" value="PROTEIN ABCI12, CHLOROPLASTIC"/>
    <property type="match status" value="1"/>
</dbReference>
<dbReference type="Pfam" id="PF02361">
    <property type="entry name" value="CbiQ"/>
    <property type="match status" value="1"/>
</dbReference>
<dbReference type="Proteomes" id="UP000777303">
    <property type="component" value="Unassembled WGS sequence"/>
</dbReference>
<keyword evidence="8 9" id="KW-0472">Membrane</keyword>
<dbReference type="EMBL" id="JAHLFS010000051">
    <property type="protein sequence ID" value="MBU3851883.1"/>
    <property type="molecule type" value="Genomic_DNA"/>
</dbReference>
<sequence>MMNINQLIFGRYLPGNSFVHRMDPRAKLLLSFYFVLVVFIANDWCGYLFLALVTLFCIKLSRIKIKVFINGLKPLFVLILITILMQLFFTSGGHIYWQWGIFTLTSNGIISSVLITVRFILIIFMSTLLTLTTTPMAIADAMTALLRPLARFHLPVDEIGLMLSIALRMVPTLADEATQVMAAQRARGIDFNHGNLFKRGKALISLLIPMFVDSFNQATNLATAMEARGYQSGKPRTHYHQLHWQKTDTMALIVMLLIIPVLVFLRK</sequence>
<evidence type="ECO:0000256" key="3">
    <source>
        <dbReference type="ARBA" id="ARBA00014042"/>
    </source>
</evidence>
<evidence type="ECO:0000256" key="5">
    <source>
        <dbReference type="ARBA" id="ARBA00022475"/>
    </source>
</evidence>